<feature type="chain" id="PRO_5046741585" evidence="1">
    <location>
        <begin position="25"/>
        <end position="474"/>
    </location>
</feature>
<keyword evidence="5" id="KW-1185">Reference proteome</keyword>
<keyword evidence="1" id="KW-0732">Signal</keyword>
<gene>
    <name evidence="4" type="ORF">KI810_09345</name>
</gene>
<dbReference type="RefSeq" id="WP_214175264.1">
    <property type="nucleotide sequence ID" value="NZ_JAHCVK010000003.1"/>
</dbReference>
<evidence type="ECO:0000259" key="2">
    <source>
        <dbReference type="Pfam" id="PF00675"/>
    </source>
</evidence>
<evidence type="ECO:0000313" key="4">
    <source>
        <dbReference type="EMBL" id="MBT0653259.1"/>
    </source>
</evidence>
<dbReference type="Proteomes" id="UP000756860">
    <property type="component" value="Unassembled WGS sequence"/>
</dbReference>
<dbReference type="PROSITE" id="PS51257">
    <property type="entry name" value="PROKAR_LIPOPROTEIN"/>
    <property type="match status" value="1"/>
</dbReference>
<proteinExistence type="predicted"/>
<dbReference type="InterPro" id="IPR007863">
    <property type="entry name" value="Peptidase_M16_C"/>
</dbReference>
<name>A0ABS5SD03_9BACT</name>
<comment type="caution">
    <text evidence="4">The sequence shown here is derived from an EMBL/GenBank/DDBJ whole genome shotgun (WGS) entry which is preliminary data.</text>
</comment>
<feature type="domain" description="Peptidase M16 C-terminal" evidence="3">
    <location>
        <begin position="207"/>
        <end position="383"/>
    </location>
</feature>
<dbReference type="Gene3D" id="3.30.830.10">
    <property type="entry name" value="Metalloenzyme, LuxS/M16 peptidase-like"/>
    <property type="match status" value="2"/>
</dbReference>
<dbReference type="InterPro" id="IPR011765">
    <property type="entry name" value="Pept_M16_N"/>
</dbReference>
<dbReference type="PANTHER" id="PTHR11851:SF225">
    <property type="entry name" value="NON-PEPTIDASE HOMOLOG YMXG"/>
    <property type="match status" value="1"/>
</dbReference>
<protein>
    <submittedName>
        <fullName evidence="4">Insulinase family protein</fullName>
    </submittedName>
</protein>
<dbReference type="PANTHER" id="PTHR11851">
    <property type="entry name" value="METALLOPROTEASE"/>
    <property type="match status" value="1"/>
</dbReference>
<sequence length="474" mass="52803">MRKLPAIWLPIILLCTLAAGCATAPKMTDPRTLTYAPLTFTIPKSERVQLSNGMVVYLLEDHELPLVNMTAYVRTGSIYEPADKVGLAGLTGAVMRSGGTASLPPEKLDGELEFMASSIESSIGADAGNVSLATLARNLDRTLELFAQVLRKPAFREDRVTLARKRAIEGLRRQNDDPKGVADRELRKKLYEGHPLGRYPTIATVEKITRDDLVAFHRRFYHPNNTILAVAGDFKREEMLARLNAAFAGWEQQTVDLPPVPQPRPDVKPAVLLAPKDISQSVIRMGHLGIDKDNPDLYAIRVMDYILGGGFTSRLTTEIRSNQGLAYNVDSYFDIGRRFTGIFLAETETKAESTAKAINLMRNIITGMTRAPVTDQELALAKDSIVNSFLFGFTKPDVIVNQQARLEYYAYPPGYLENYRDRIAKVTREDVLRVARQYLHPDAMVLMVVGDPKKLDQPLTTFGPLQELNLENGR</sequence>
<dbReference type="InterPro" id="IPR011249">
    <property type="entry name" value="Metalloenz_LuxS/M16"/>
</dbReference>
<feature type="domain" description="Peptidase M16 N-terminal" evidence="2">
    <location>
        <begin position="58"/>
        <end position="198"/>
    </location>
</feature>
<feature type="signal peptide" evidence="1">
    <location>
        <begin position="1"/>
        <end position="24"/>
    </location>
</feature>
<dbReference type="Pfam" id="PF00675">
    <property type="entry name" value="Peptidase_M16"/>
    <property type="match status" value="1"/>
</dbReference>
<reference evidence="4 5" key="1">
    <citation type="submission" date="2021-05" db="EMBL/GenBank/DDBJ databases">
        <title>The draft genome of Geobacter luticola JCM 17780.</title>
        <authorList>
            <person name="Xu Z."/>
            <person name="Masuda Y."/>
            <person name="Itoh H."/>
            <person name="Senoo K."/>
        </authorList>
    </citation>
    <scope>NUCLEOTIDE SEQUENCE [LARGE SCALE GENOMIC DNA]</scope>
    <source>
        <strain evidence="4 5">JCM 17780</strain>
    </source>
</reference>
<evidence type="ECO:0000256" key="1">
    <source>
        <dbReference type="SAM" id="SignalP"/>
    </source>
</evidence>
<dbReference type="SUPFAM" id="SSF63411">
    <property type="entry name" value="LuxS/MPP-like metallohydrolase"/>
    <property type="match status" value="2"/>
</dbReference>
<organism evidence="4 5">
    <name type="scientific">Geomobilimonas luticola</name>
    <dbReference type="NCBI Taxonomy" id="1114878"/>
    <lineage>
        <taxon>Bacteria</taxon>
        <taxon>Pseudomonadati</taxon>
        <taxon>Thermodesulfobacteriota</taxon>
        <taxon>Desulfuromonadia</taxon>
        <taxon>Geobacterales</taxon>
        <taxon>Geobacteraceae</taxon>
        <taxon>Geomobilimonas</taxon>
    </lineage>
</organism>
<accession>A0ABS5SD03</accession>
<dbReference type="InterPro" id="IPR050361">
    <property type="entry name" value="MPP/UQCRC_Complex"/>
</dbReference>
<evidence type="ECO:0000313" key="5">
    <source>
        <dbReference type="Proteomes" id="UP000756860"/>
    </source>
</evidence>
<evidence type="ECO:0000259" key="3">
    <source>
        <dbReference type="Pfam" id="PF05193"/>
    </source>
</evidence>
<dbReference type="EMBL" id="JAHCVK010000003">
    <property type="protein sequence ID" value="MBT0653259.1"/>
    <property type="molecule type" value="Genomic_DNA"/>
</dbReference>
<dbReference type="Pfam" id="PF05193">
    <property type="entry name" value="Peptidase_M16_C"/>
    <property type="match status" value="1"/>
</dbReference>